<dbReference type="Gene3D" id="3.50.50.60">
    <property type="entry name" value="FAD/NAD(P)-binding domain"/>
    <property type="match status" value="1"/>
</dbReference>
<reference evidence="3 4" key="1">
    <citation type="submission" date="2021-01" db="EMBL/GenBank/DDBJ databases">
        <title>WGS of actinomycetes isolated from Thailand.</title>
        <authorList>
            <person name="Thawai C."/>
        </authorList>
    </citation>
    <scope>NUCLEOTIDE SEQUENCE [LARGE SCALE GENOMIC DNA]</scope>
    <source>
        <strain evidence="3 4">LPG 2</strain>
    </source>
</reference>
<dbReference type="Pfam" id="PF01494">
    <property type="entry name" value="FAD_binding_3"/>
    <property type="match status" value="1"/>
</dbReference>
<dbReference type="PRINTS" id="PR00420">
    <property type="entry name" value="RNGMNOXGNASE"/>
</dbReference>
<name>A0ABS1MKZ5_9NOCA</name>
<dbReference type="SUPFAM" id="SSF51905">
    <property type="entry name" value="FAD/NAD(P)-binding domain"/>
    <property type="match status" value="1"/>
</dbReference>
<evidence type="ECO:0000313" key="4">
    <source>
        <dbReference type="Proteomes" id="UP000602198"/>
    </source>
</evidence>
<proteinExistence type="predicted"/>
<keyword evidence="4" id="KW-1185">Reference proteome</keyword>
<dbReference type="InterPro" id="IPR050631">
    <property type="entry name" value="PheA/TfdB_FAD_monoxygenase"/>
</dbReference>
<keyword evidence="3" id="KW-0503">Monooxygenase</keyword>
<comment type="caution">
    <text evidence="3">The sequence shown here is derived from an EMBL/GenBank/DDBJ whole genome shotgun (WGS) entry which is preliminary data.</text>
</comment>
<accession>A0ABS1MKZ5</accession>
<keyword evidence="1" id="KW-0560">Oxidoreductase</keyword>
<feature type="domain" description="FAD-binding" evidence="2">
    <location>
        <begin position="2"/>
        <end position="337"/>
    </location>
</feature>
<evidence type="ECO:0000313" key="3">
    <source>
        <dbReference type="EMBL" id="MBL1079928.1"/>
    </source>
</evidence>
<evidence type="ECO:0000259" key="2">
    <source>
        <dbReference type="Pfam" id="PF01494"/>
    </source>
</evidence>
<sequence>MVVGAGPVGLAAAVALARRGLPVLVLEKEPRERVRAGSRAIVLMYPTLRRLDRVVPGLGRAVSEDGIGVRGYDAFYNGRRVFRHRVGQGAGRVLRSDLMATSLPQRVTEQHLYDACVREGVRFRWGAGVSEVRSRTDGVEVELETGEILCAAYVVGADGARSMVRRGIGVGMTGHTDDTPFIIVDVRELPAGSTPLAPAHFRYREPRLGGRNVMHMPFRGGMRIDLQCNATDDAEYLATPDGIREWTSRVVDPWYGEHVTWVSTYRFHQVVADSYTDEHRRVLLAGEAAHLFAPWGGRGLNSGVIDATDAADAIATALTAPDAAAARYAIERCAVIRRRWGLHNRDISSRALRIMRATTPAMRTGRDLAARVAPICWPAGAWLANGPLQITPPRLGSLDVY</sequence>
<dbReference type="GO" id="GO:0004497">
    <property type="term" value="F:monooxygenase activity"/>
    <property type="evidence" value="ECO:0007669"/>
    <property type="project" value="UniProtKB-KW"/>
</dbReference>
<dbReference type="PANTHER" id="PTHR43476">
    <property type="entry name" value="3-(3-HYDROXY-PHENYL)PROPIONATE/3-HYDROXYCINNAMIC ACID HYDROXYLASE"/>
    <property type="match status" value="1"/>
</dbReference>
<organism evidence="3 4">
    <name type="scientific">Nocardia acididurans</name>
    <dbReference type="NCBI Taxonomy" id="2802282"/>
    <lineage>
        <taxon>Bacteria</taxon>
        <taxon>Bacillati</taxon>
        <taxon>Actinomycetota</taxon>
        <taxon>Actinomycetes</taxon>
        <taxon>Mycobacteriales</taxon>
        <taxon>Nocardiaceae</taxon>
        <taxon>Nocardia</taxon>
    </lineage>
</organism>
<gene>
    <name evidence="3" type="ORF">JK358_36580</name>
</gene>
<dbReference type="InterPro" id="IPR002938">
    <property type="entry name" value="FAD-bd"/>
</dbReference>
<dbReference type="EMBL" id="JAERRJ010000021">
    <property type="protein sequence ID" value="MBL1079928.1"/>
    <property type="molecule type" value="Genomic_DNA"/>
</dbReference>
<dbReference type="InterPro" id="IPR036188">
    <property type="entry name" value="FAD/NAD-bd_sf"/>
</dbReference>
<dbReference type="Gene3D" id="3.30.70.2450">
    <property type="match status" value="1"/>
</dbReference>
<protein>
    <submittedName>
        <fullName evidence="3">FAD-dependent monooxygenase</fullName>
    </submittedName>
</protein>
<dbReference type="Proteomes" id="UP000602198">
    <property type="component" value="Unassembled WGS sequence"/>
</dbReference>
<dbReference type="PANTHER" id="PTHR43476:SF3">
    <property type="entry name" value="FAD-BINDING MONOOXYGENASE"/>
    <property type="match status" value="1"/>
</dbReference>
<dbReference type="RefSeq" id="WP_201957866.1">
    <property type="nucleotide sequence ID" value="NZ_JAERRJ010000021.1"/>
</dbReference>
<evidence type="ECO:0000256" key="1">
    <source>
        <dbReference type="ARBA" id="ARBA00023002"/>
    </source>
</evidence>